<dbReference type="InterPro" id="IPR013668">
    <property type="entry name" value="RNase_R_HTH_12"/>
</dbReference>
<dbReference type="Proteomes" id="UP000245657">
    <property type="component" value="Unassembled WGS sequence"/>
</dbReference>
<evidence type="ECO:0000259" key="2">
    <source>
        <dbReference type="Pfam" id="PF08461"/>
    </source>
</evidence>
<dbReference type="Pfam" id="PF08461">
    <property type="entry name" value="WHD_RNase_R"/>
    <property type="match status" value="1"/>
</dbReference>
<feature type="domain" description="NrpR regulatory" evidence="1">
    <location>
        <begin position="83"/>
        <end position="313"/>
    </location>
</feature>
<keyword evidence="4" id="KW-1185">Reference proteome</keyword>
<dbReference type="InterPro" id="IPR002846">
    <property type="entry name" value="NRD"/>
</dbReference>
<dbReference type="EMBL" id="QGMY01000009">
    <property type="protein sequence ID" value="PWR71034.1"/>
    <property type="molecule type" value="Genomic_DNA"/>
</dbReference>
<dbReference type="Pfam" id="PF01995">
    <property type="entry name" value="NRD1_2"/>
    <property type="match status" value="1"/>
</dbReference>
<comment type="caution">
    <text evidence="3">The sequence shown here is derived from an EMBL/GenBank/DDBJ whole genome shotgun (WGS) entry which is preliminary data.</text>
</comment>
<reference evidence="3 4" key="1">
    <citation type="submission" date="2018-05" db="EMBL/GenBank/DDBJ databases">
        <title>Draft genome of Methanospirillum lacunae Ki8-1.</title>
        <authorList>
            <person name="Dueholm M.S."/>
            <person name="Nielsen P.H."/>
            <person name="Bakmann L.F."/>
            <person name="Otzen D.E."/>
        </authorList>
    </citation>
    <scope>NUCLEOTIDE SEQUENCE [LARGE SCALE GENOMIC DNA]</scope>
    <source>
        <strain evidence="3 4">Ki8-1</strain>
    </source>
</reference>
<proteinExistence type="predicted"/>
<dbReference type="AlphaFoldDB" id="A0A2V2MS21"/>
<gene>
    <name evidence="3" type="ORF">DK846_13735</name>
</gene>
<evidence type="ECO:0000259" key="1">
    <source>
        <dbReference type="Pfam" id="PF01995"/>
    </source>
</evidence>
<dbReference type="OrthoDB" id="358798at2157"/>
<dbReference type="PANTHER" id="PTHR41964:SF1">
    <property type="entry name" value="GLOBAL NITROGEN REGULATOR NRPR"/>
    <property type="match status" value="1"/>
</dbReference>
<dbReference type="PANTHER" id="PTHR41964">
    <property type="entry name" value="GLOBAL NITROGEN REGULATOR NRPR"/>
    <property type="match status" value="1"/>
</dbReference>
<evidence type="ECO:0000313" key="4">
    <source>
        <dbReference type="Proteomes" id="UP000245657"/>
    </source>
</evidence>
<dbReference type="InterPro" id="IPR036984">
    <property type="entry name" value="NrpR_dom_sf"/>
</dbReference>
<accession>A0A2V2MS21</accession>
<evidence type="ECO:0000313" key="3">
    <source>
        <dbReference type="EMBL" id="PWR71034.1"/>
    </source>
</evidence>
<organism evidence="3 4">
    <name type="scientific">Methanospirillum lacunae</name>
    <dbReference type="NCBI Taxonomy" id="668570"/>
    <lineage>
        <taxon>Archaea</taxon>
        <taxon>Methanobacteriati</taxon>
        <taxon>Methanobacteriota</taxon>
        <taxon>Stenosarchaea group</taxon>
        <taxon>Methanomicrobia</taxon>
        <taxon>Methanomicrobiales</taxon>
        <taxon>Methanospirillaceae</taxon>
        <taxon>Methanospirillum</taxon>
    </lineage>
</organism>
<sequence>MIKTEHKYIEILRILKDHQEPMGAKRLSELLAERGYVMTDRAVQYYLRYLDTRGFTEKVGNQGRILTSTGIAETDRALVEDRIGFVISKLERLAFKSTFNPDTSTGDVAYNLTIVPNEKLDAVTKVFDRVRDAGCSFFKSFAFLDRDSRVPADHTGILTVCSITMDGVFQHNGIPVKMAYGGTIRIVDKKPIEFVDLIGYQGSTVDPLQLFINSGLTSIGPFISDGSGVLLANIRQIPGLSWDRASDLITRMQGCGFRFPLMMGRGQIFNLVTDPGRISLVSYSGMNSIGYAAEEGLKLTTEIGAGTIPFSRIVNSN</sequence>
<dbReference type="RefSeq" id="WP_109969528.1">
    <property type="nucleotide sequence ID" value="NZ_CP176093.1"/>
</dbReference>
<dbReference type="Gene3D" id="3.30.70.1360">
    <property type="entry name" value="mj0159-like"/>
    <property type="match status" value="1"/>
</dbReference>
<dbReference type="GeneID" id="97547402"/>
<dbReference type="InterPro" id="IPR038982">
    <property type="entry name" value="NrpR"/>
</dbReference>
<name>A0A2V2MS21_9EURY</name>
<feature type="domain" description="Ribonuclease R winged-helix" evidence="2">
    <location>
        <begin position="9"/>
        <end position="73"/>
    </location>
</feature>
<protein>
    <submittedName>
        <fullName evidence="3">Uncharacterized protein</fullName>
    </submittedName>
</protein>